<evidence type="ECO:0000256" key="1">
    <source>
        <dbReference type="SAM" id="MobiDB-lite"/>
    </source>
</evidence>
<evidence type="ECO:0000313" key="2">
    <source>
        <dbReference type="EMBL" id="URE17772.1"/>
    </source>
</evidence>
<dbReference type="AlphaFoldDB" id="A0A9E7GTC6"/>
<dbReference type="EMBL" id="CP097509">
    <property type="protein sequence ID" value="URE17772.1"/>
    <property type="molecule type" value="Genomic_DNA"/>
</dbReference>
<feature type="region of interest" description="Disordered" evidence="1">
    <location>
        <begin position="1"/>
        <end position="27"/>
    </location>
</feature>
<dbReference type="Proteomes" id="UP001055439">
    <property type="component" value="Chromosome 7"/>
</dbReference>
<reference evidence="2" key="1">
    <citation type="submission" date="2022-05" db="EMBL/GenBank/DDBJ databases">
        <title>The Musa troglodytarum L. genome provides insights into the mechanism of non-climacteric behaviour and enrichment of carotenoids.</title>
        <authorList>
            <person name="Wang J."/>
        </authorList>
    </citation>
    <scope>NUCLEOTIDE SEQUENCE</scope>
    <source>
        <tissue evidence="2">Leaf</tissue>
    </source>
</reference>
<sequence length="53" mass="5980">MILRLPPVSHRHLTPAGGWSPVQAQTSSSRLPRGISIHRATPFAMRICEWFPM</sequence>
<evidence type="ECO:0000313" key="3">
    <source>
        <dbReference type="Proteomes" id="UP001055439"/>
    </source>
</evidence>
<name>A0A9E7GTC6_9LILI</name>
<organism evidence="2 3">
    <name type="scientific">Musa troglodytarum</name>
    <name type="common">fe'i banana</name>
    <dbReference type="NCBI Taxonomy" id="320322"/>
    <lineage>
        <taxon>Eukaryota</taxon>
        <taxon>Viridiplantae</taxon>
        <taxon>Streptophyta</taxon>
        <taxon>Embryophyta</taxon>
        <taxon>Tracheophyta</taxon>
        <taxon>Spermatophyta</taxon>
        <taxon>Magnoliopsida</taxon>
        <taxon>Liliopsida</taxon>
        <taxon>Zingiberales</taxon>
        <taxon>Musaceae</taxon>
        <taxon>Musa</taxon>
    </lineage>
</organism>
<gene>
    <name evidence="2" type="ORF">MUK42_11271</name>
</gene>
<protein>
    <submittedName>
        <fullName evidence="2">Uncharacterized protein</fullName>
    </submittedName>
</protein>
<proteinExistence type="predicted"/>
<accession>A0A9E7GTC6</accession>
<keyword evidence="3" id="KW-1185">Reference proteome</keyword>